<evidence type="ECO:0000313" key="2">
    <source>
        <dbReference type="EMBL" id="ORY62861.1"/>
    </source>
</evidence>
<name>A0A1Y2DUB5_9BASI</name>
<dbReference type="InterPro" id="IPR000182">
    <property type="entry name" value="GNAT_dom"/>
</dbReference>
<dbReference type="Gene3D" id="3.40.630.30">
    <property type="match status" value="1"/>
</dbReference>
<proteinExistence type="predicted"/>
<dbReference type="CDD" id="cd04301">
    <property type="entry name" value="NAT_SF"/>
    <property type="match status" value="1"/>
</dbReference>
<dbReference type="Pfam" id="PF00583">
    <property type="entry name" value="Acetyltransf_1"/>
    <property type="match status" value="1"/>
</dbReference>
<dbReference type="InterPro" id="IPR052523">
    <property type="entry name" value="Trichothecene_AcTrans"/>
</dbReference>
<dbReference type="GO" id="GO:0016747">
    <property type="term" value="F:acyltransferase activity, transferring groups other than amino-acyl groups"/>
    <property type="evidence" value="ECO:0007669"/>
    <property type="project" value="InterPro"/>
</dbReference>
<keyword evidence="3" id="KW-1185">Reference proteome</keyword>
<keyword evidence="2" id="KW-0808">Transferase</keyword>
<reference evidence="2 3" key="1">
    <citation type="submission" date="2016-07" db="EMBL/GenBank/DDBJ databases">
        <title>Pervasive Adenine N6-methylation of Active Genes in Fungi.</title>
        <authorList>
            <consortium name="DOE Joint Genome Institute"/>
            <person name="Mondo S.J."/>
            <person name="Dannebaum R.O."/>
            <person name="Kuo R.C."/>
            <person name="Labutti K."/>
            <person name="Haridas S."/>
            <person name="Kuo A."/>
            <person name="Salamov A."/>
            <person name="Ahrendt S.R."/>
            <person name="Lipzen A."/>
            <person name="Sullivan W."/>
            <person name="Andreopoulos W.B."/>
            <person name="Clum A."/>
            <person name="Lindquist E."/>
            <person name="Daum C."/>
            <person name="Ramamoorthy G.K."/>
            <person name="Gryganskyi A."/>
            <person name="Culley D."/>
            <person name="Magnuson J.K."/>
            <person name="James T.Y."/>
            <person name="O'Malley M.A."/>
            <person name="Stajich J.E."/>
            <person name="Spatafora J.W."/>
            <person name="Visel A."/>
            <person name="Grigoriev I.V."/>
        </authorList>
    </citation>
    <scope>NUCLEOTIDE SEQUENCE [LARGE SCALE GENOMIC DNA]</scope>
    <source>
        <strain evidence="2 3">62-1032</strain>
    </source>
</reference>
<dbReference type="PROSITE" id="PS51186">
    <property type="entry name" value="GNAT"/>
    <property type="match status" value="1"/>
</dbReference>
<dbReference type="AlphaFoldDB" id="A0A1Y2DUB5"/>
<dbReference type="OrthoDB" id="2896281at2759"/>
<keyword evidence="2" id="KW-0012">Acyltransferase</keyword>
<organism evidence="2 3">
    <name type="scientific">Leucosporidium creatinivorum</name>
    <dbReference type="NCBI Taxonomy" id="106004"/>
    <lineage>
        <taxon>Eukaryota</taxon>
        <taxon>Fungi</taxon>
        <taxon>Dikarya</taxon>
        <taxon>Basidiomycota</taxon>
        <taxon>Pucciniomycotina</taxon>
        <taxon>Microbotryomycetes</taxon>
        <taxon>Leucosporidiales</taxon>
        <taxon>Leucosporidium</taxon>
    </lineage>
</organism>
<dbReference type="InParanoid" id="A0A1Y2DUB5"/>
<evidence type="ECO:0000313" key="3">
    <source>
        <dbReference type="Proteomes" id="UP000193467"/>
    </source>
</evidence>
<gene>
    <name evidence="2" type="ORF">BCR35DRAFT_334824</name>
</gene>
<dbReference type="Proteomes" id="UP000193467">
    <property type="component" value="Unassembled WGS sequence"/>
</dbReference>
<comment type="caution">
    <text evidence="2">The sequence shown here is derived from an EMBL/GenBank/DDBJ whole genome shotgun (WGS) entry which is preliminary data.</text>
</comment>
<feature type="domain" description="N-acetyltransferase" evidence="1">
    <location>
        <begin position="107"/>
        <end position="236"/>
    </location>
</feature>
<dbReference type="PANTHER" id="PTHR42791">
    <property type="entry name" value="GNAT FAMILY ACETYLTRANSFERASE"/>
    <property type="match status" value="1"/>
</dbReference>
<dbReference type="InterPro" id="IPR016181">
    <property type="entry name" value="Acyl_CoA_acyltransferase"/>
</dbReference>
<sequence>MPVPASAFRAADLKGSRARRERAEIILSDLTAEDLPAYVEGQWLAFGPAVYDILEPPSIRPPHALRLANAVARNSILLSSSAVRLRKASLPDGTLVGVAFWYIPGHPEWRNPQTRDGSEEAVKGTGLWEGIDGKEWDAFYGNRGGVDRKRAMGDELIGELGASFSAYLAPLWVLPSYHGRGVASALMREAVAWADESSPPRRMYLESTPTGRAVYAQFGFQLQEEMEGGVMIRPARVVEGEVKA</sequence>
<dbReference type="EMBL" id="MCGR01000069">
    <property type="protein sequence ID" value="ORY62861.1"/>
    <property type="molecule type" value="Genomic_DNA"/>
</dbReference>
<protein>
    <submittedName>
        <fullName evidence="2">Acyl-CoA N-acyltransferase</fullName>
    </submittedName>
</protein>
<dbReference type="PANTHER" id="PTHR42791:SF2">
    <property type="entry name" value="N-ACETYLTRANSFERASE DOMAIN-CONTAINING PROTEIN"/>
    <property type="match status" value="1"/>
</dbReference>
<dbReference type="SUPFAM" id="SSF55729">
    <property type="entry name" value="Acyl-CoA N-acyltransferases (Nat)"/>
    <property type="match status" value="1"/>
</dbReference>
<accession>A0A1Y2DUB5</accession>
<evidence type="ECO:0000259" key="1">
    <source>
        <dbReference type="PROSITE" id="PS51186"/>
    </source>
</evidence>